<evidence type="ECO:0000256" key="1">
    <source>
        <dbReference type="ARBA" id="ARBA00004906"/>
    </source>
</evidence>
<dbReference type="InterPro" id="IPR001496">
    <property type="entry name" value="SOCS_box"/>
</dbReference>
<evidence type="ECO:0000313" key="8">
    <source>
        <dbReference type="EMBL" id="KAK7798066.1"/>
    </source>
</evidence>
<evidence type="ECO:0000256" key="5">
    <source>
        <dbReference type="ARBA" id="ARBA00023043"/>
    </source>
</evidence>
<dbReference type="InterPro" id="IPR036770">
    <property type="entry name" value="Ankyrin_rpt-contain_sf"/>
</dbReference>
<keyword evidence="9" id="KW-1185">Reference proteome</keyword>
<protein>
    <recommendedName>
        <fullName evidence="7">SOCS box domain-containing protein</fullName>
    </recommendedName>
</protein>
<dbReference type="SUPFAM" id="SSF48403">
    <property type="entry name" value="Ankyrin repeat"/>
    <property type="match status" value="1"/>
</dbReference>
<dbReference type="Pfam" id="PF00023">
    <property type="entry name" value="Ank"/>
    <property type="match status" value="1"/>
</dbReference>
<evidence type="ECO:0000256" key="6">
    <source>
        <dbReference type="PROSITE-ProRule" id="PRU00023"/>
    </source>
</evidence>
<dbReference type="InterPro" id="IPR051573">
    <property type="entry name" value="Ankyrin-SOCS_box_domain"/>
</dbReference>
<dbReference type="FunFam" id="1.10.750.20:FF:000001">
    <property type="entry name" value="Ankyrin repeat and SOCS box containing 1"/>
    <property type="match status" value="1"/>
</dbReference>
<dbReference type="SMART" id="SM00969">
    <property type="entry name" value="SOCS_box"/>
    <property type="match status" value="1"/>
</dbReference>
<feature type="repeat" description="ANK" evidence="6">
    <location>
        <begin position="76"/>
        <end position="104"/>
    </location>
</feature>
<dbReference type="Pfam" id="PF07525">
    <property type="entry name" value="SOCS_box"/>
    <property type="match status" value="1"/>
</dbReference>
<gene>
    <name evidence="8" type="ORF">U0070_002980</name>
</gene>
<dbReference type="Proteomes" id="UP001488838">
    <property type="component" value="Unassembled WGS sequence"/>
</dbReference>
<dbReference type="GO" id="GO:0045732">
    <property type="term" value="P:positive regulation of protein catabolic process"/>
    <property type="evidence" value="ECO:0007669"/>
    <property type="project" value="TreeGrafter"/>
</dbReference>
<evidence type="ECO:0000313" key="9">
    <source>
        <dbReference type="Proteomes" id="UP001488838"/>
    </source>
</evidence>
<dbReference type="FunFam" id="1.25.40.20:FF:000016">
    <property type="entry name" value="Ankyrin repeat and SOCS box containing 5"/>
    <property type="match status" value="1"/>
</dbReference>
<name>A0AAW0H976_MYOGA</name>
<feature type="repeat" description="ANK" evidence="6">
    <location>
        <begin position="141"/>
        <end position="173"/>
    </location>
</feature>
<dbReference type="AlphaFoldDB" id="A0AAW0H976"/>
<keyword evidence="5 6" id="KW-0040">ANK repeat</keyword>
<dbReference type="SUPFAM" id="SSF158235">
    <property type="entry name" value="SOCS box-like"/>
    <property type="match status" value="1"/>
</dbReference>
<proteinExistence type="inferred from homology"/>
<evidence type="ECO:0000259" key="7">
    <source>
        <dbReference type="PROSITE" id="PS50225"/>
    </source>
</evidence>
<keyword evidence="3" id="KW-0677">Repeat</keyword>
<dbReference type="PANTHER" id="PTHR24136">
    <property type="entry name" value="SOWAH (DROSOPHILA) HOMOLOG"/>
    <property type="match status" value="1"/>
</dbReference>
<dbReference type="PROSITE" id="PS50088">
    <property type="entry name" value="ANK_REPEAT"/>
    <property type="match status" value="3"/>
</dbReference>
<dbReference type="Gene3D" id="1.25.40.20">
    <property type="entry name" value="Ankyrin repeat-containing domain"/>
    <property type="match status" value="1"/>
</dbReference>
<dbReference type="Pfam" id="PF12796">
    <property type="entry name" value="Ank_2"/>
    <property type="match status" value="2"/>
</dbReference>
<dbReference type="PROSITE" id="PS50297">
    <property type="entry name" value="ANK_REP_REGION"/>
    <property type="match status" value="3"/>
</dbReference>
<dbReference type="InterPro" id="IPR036036">
    <property type="entry name" value="SOCS_box-like_dom_sf"/>
</dbReference>
<dbReference type="Gene3D" id="1.10.750.20">
    <property type="entry name" value="SOCS box"/>
    <property type="match status" value="1"/>
</dbReference>
<dbReference type="GO" id="GO:0035556">
    <property type="term" value="P:intracellular signal transduction"/>
    <property type="evidence" value="ECO:0007669"/>
    <property type="project" value="InterPro"/>
</dbReference>
<evidence type="ECO:0000256" key="3">
    <source>
        <dbReference type="ARBA" id="ARBA00022737"/>
    </source>
</evidence>
<comment type="similarity">
    <text evidence="2">Belongs to the ankyrin SOCS box (ASB) family.</text>
</comment>
<reference evidence="8 9" key="1">
    <citation type="journal article" date="2023" name="bioRxiv">
        <title>Conserved and derived expression patterns and positive selection on dental genes reveal complex evolutionary context of ever-growing rodent molars.</title>
        <authorList>
            <person name="Calamari Z.T."/>
            <person name="Song A."/>
            <person name="Cohen E."/>
            <person name="Akter M."/>
            <person name="Roy R.D."/>
            <person name="Hallikas O."/>
            <person name="Christensen M.M."/>
            <person name="Li P."/>
            <person name="Marangoni P."/>
            <person name="Jernvall J."/>
            <person name="Klein O.D."/>
        </authorList>
    </citation>
    <scope>NUCLEOTIDE SEQUENCE [LARGE SCALE GENOMIC DNA]</scope>
    <source>
        <strain evidence="8">V071</strain>
    </source>
</reference>
<dbReference type="InterPro" id="IPR002110">
    <property type="entry name" value="Ankyrin_rpt"/>
</dbReference>
<dbReference type="SMART" id="SM00248">
    <property type="entry name" value="ANK"/>
    <property type="match status" value="6"/>
</dbReference>
<organism evidence="8 9">
    <name type="scientific">Myodes glareolus</name>
    <name type="common">Bank vole</name>
    <name type="synonym">Clethrionomys glareolus</name>
    <dbReference type="NCBI Taxonomy" id="447135"/>
    <lineage>
        <taxon>Eukaryota</taxon>
        <taxon>Metazoa</taxon>
        <taxon>Chordata</taxon>
        <taxon>Craniata</taxon>
        <taxon>Vertebrata</taxon>
        <taxon>Euteleostomi</taxon>
        <taxon>Mammalia</taxon>
        <taxon>Eutheria</taxon>
        <taxon>Euarchontoglires</taxon>
        <taxon>Glires</taxon>
        <taxon>Rodentia</taxon>
        <taxon>Myomorpha</taxon>
        <taxon>Muroidea</taxon>
        <taxon>Cricetidae</taxon>
        <taxon>Arvicolinae</taxon>
        <taxon>Myodes</taxon>
    </lineage>
</organism>
<evidence type="ECO:0000256" key="2">
    <source>
        <dbReference type="ARBA" id="ARBA00005949"/>
    </source>
</evidence>
<comment type="pathway">
    <text evidence="1">Protein modification; protein ubiquitination.</text>
</comment>
<feature type="domain" description="SOCS box" evidence="7">
    <location>
        <begin position="252"/>
        <end position="302"/>
    </location>
</feature>
<accession>A0AAW0H976</accession>
<feature type="repeat" description="ANK" evidence="6">
    <location>
        <begin position="206"/>
        <end position="238"/>
    </location>
</feature>
<comment type="caution">
    <text evidence="8">The sequence shown here is derived from an EMBL/GenBank/DDBJ whole genome shotgun (WGS) entry which is preliminary data.</text>
</comment>
<dbReference type="PROSITE" id="PS50225">
    <property type="entry name" value="SOCS"/>
    <property type="match status" value="1"/>
</dbReference>
<dbReference type="GO" id="GO:0016567">
    <property type="term" value="P:protein ubiquitination"/>
    <property type="evidence" value="ECO:0007669"/>
    <property type="project" value="TreeGrafter"/>
</dbReference>
<sequence length="302" mass="32613">MDVVSDWSPLHDAAIHGHLLTLRNLISQLGGHMTLRVVTECYGGLSSILAQSPILNPVQPKRPAKKGWPVNIITADYVSPLHEACLRGHLSCANVLVSHGAQVNGMAIDWRTPLFNACVGGSQDCVNLLLKHGAAPHPESDLASPIHEAAKRGHVGCIESLATYGANIDYNISHLGTPLYVACKNQQVACAKKLLESGASVDQGKGLDSPLHAAARMLNGELVHLLMDFGANAQAKNAEGKRPVELVPPGSPLSEIFLEREGPLSLMQLCRLRIRKCFGVRQHHKISGLLLPEDLKRFLLHL</sequence>
<evidence type="ECO:0000256" key="4">
    <source>
        <dbReference type="ARBA" id="ARBA00022786"/>
    </source>
</evidence>
<dbReference type="EMBL" id="JBBHLL010000734">
    <property type="protein sequence ID" value="KAK7798066.1"/>
    <property type="molecule type" value="Genomic_DNA"/>
</dbReference>
<keyword evidence="4" id="KW-0833">Ubl conjugation pathway</keyword>
<dbReference type="PANTHER" id="PTHR24136:SF17">
    <property type="entry name" value="ANKYRIN REPEAT AND SOCS BOX PROTEIN 9"/>
    <property type="match status" value="1"/>
</dbReference>